<dbReference type="NCBIfam" id="NF009932">
    <property type="entry name" value="PRK13395.1"/>
    <property type="match status" value="1"/>
</dbReference>
<accession>A0ABU9G4L8</accession>
<dbReference type="InterPro" id="IPR024060">
    <property type="entry name" value="Ureidoglycolate_lyase_dom_sf"/>
</dbReference>
<dbReference type="Pfam" id="PF04115">
    <property type="entry name" value="Ureidogly_lyase"/>
    <property type="match status" value="1"/>
</dbReference>
<dbReference type="PANTHER" id="PTHR21221">
    <property type="entry name" value="UREIDOGLYCOLATE HYDROLASE"/>
    <property type="match status" value="1"/>
</dbReference>
<comment type="subunit">
    <text evidence="1">Homodimer.</text>
</comment>
<proteinExistence type="predicted"/>
<dbReference type="PANTHER" id="PTHR21221:SF1">
    <property type="entry name" value="UREIDOGLYCOLATE LYASE"/>
    <property type="match status" value="1"/>
</dbReference>
<dbReference type="RefSeq" id="WP_341567217.1">
    <property type="nucleotide sequence ID" value="NZ_JBAKAR010000006.1"/>
</dbReference>
<dbReference type="InterPro" id="IPR047233">
    <property type="entry name" value="UAH_cupin"/>
</dbReference>
<evidence type="ECO:0000313" key="5">
    <source>
        <dbReference type="EMBL" id="MEL0613448.1"/>
    </source>
</evidence>
<dbReference type="Gene3D" id="2.60.120.480">
    <property type="entry name" value="Ureidoglycolate hydrolase"/>
    <property type="match status" value="1"/>
</dbReference>
<protein>
    <submittedName>
        <fullName evidence="5">Ureidoglycolate lyase</fullName>
    </submittedName>
</protein>
<evidence type="ECO:0000256" key="2">
    <source>
        <dbReference type="ARBA" id="ARBA00022631"/>
    </source>
</evidence>
<dbReference type="PIRSF" id="PIRSF017306">
    <property type="entry name" value="Ureidogly_hydro"/>
    <property type="match status" value="1"/>
</dbReference>
<dbReference type="InterPro" id="IPR007247">
    <property type="entry name" value="Ureidogly_lyase"/>
</dbReference>
<name>A0ABU9G4L8_9GAMM</name>
<keyword evidence="3 5" id="KW-0456">Lyase</keyword>
<evidence type="ECO:0000256" key="1">
    <source>
        <dbReference type="ARBA" id="ARBA00011738"/>
    </source>
</evidence>
<dbReference type="Proteomes" id="UP001379949">
    <property type="component" value="Unassembled WGS sequence"/>
</dbReference>
<keyword evidence="2" id="KW-0659">Purine metabolism</keyword>
<dbReference type="SUPFAM" id="SSF51182">
    <property type="entry name" value="RmlC-like cupins"/>
    <property type="match status" value="1"/>
</dbReference>
<dbReference type="EMBL" id="JBAKAR010000006">
    <property type="protein sequence ID" value="MEL0613448.1"/>
    <property type="molecule type" value="Genomic_DNA"/>
</dbReference>
<dbReference type="InterPro" id="IPR011051">
    <property type="entry name" value="RmlC_Cupin_sf"/>
</dbReference>
<comment type="caution">
    <text evidence="5">The sequence shown here is derived from an EMBL/GenBank/DDBJ whole genome shotgun (WGS) entry which is preliminary data.</text>
</comment>
<comment type="catalytic activity">
    <reaction evidence="4">
        <text>(S)-ureidoglycolate = urea + glyoxylate</text>
        <dbReference type="Rhea" id="RHEA:11304"/>
        <dbReference type="ChEBI" id="CHEBI:16199"/>
        <dbReference type="ChEBI" id="CHEBI:36655"/>
        <dbReference type="ChEBI" id="CHEBI:57296"/>
        <dbReference type="EC" id="4.3.2.3"/>
    </reaction>
</comment>
<evidence type="ECO:0000313" key="6">
    <source>
        <dbReference type="Proteomes" id="UP001379949"/>
    </source>
</evidence>
<keyword evidence="6" id="KW-1185">Reference proteome</keyword>
<evidence type="ECO:0000256" key="3">
    <source>
        <dbReference type="ARBA" id="ARBA00023239"/>
    </source>
</evidence>
<organism evidence="5 6">
    <name type="scientific">Marinomonas arenicola</name>
    <dbReference type="NCBI Taxonomy" id="569601"/>
    <lineage>
        <taxon>Bacteria</taxon>
        <taxon>Pseudomonadati</taxon>
        <taxon>Pseudomonadota</taxon>
        <taxon>Gammaproteobacteria</taxon>
        <taxon>Oceanospirillales</taxon>
        <taxon>Oceanospirillaceae</taxon>
        <taxon>Marinomonas</taxon>
    </lineage>
</organism>
<dbReference type="GO" id="GO:0016829">
    <property type="term" value="F:lyase activity"/>
    <property type="evidence" value="ECO:0007669"/>
    <property type="project" value="UniProtKB-KW"/>
</dbReference>
<evidence type="ECO:0000256" key="4">
    <source>
        <dbReference type="ARBA" id="ARBA00047684"/>
    </source>
</evidence>
<sequence>MRLIPEPLNAQVFAPFGEVIEAGDAAPSFFINGGTTQRFHDLAAVTMMEEAEDSQGSRPVHAGISVFRGQARRFPMMITMLERHPKGSQAFMPLQGRPYFVVVAPPGENDEPDLSQLRLFYASGQQGVNYHQGTWHHPLLALEQTSDFLVVDRIGGGSNCDEYPFPDGQSYVIDTGK</sequence>
<dbReference type="CDD" id="cd20298">
    <property type="entry name" value="cupin_UAH"/>
    <property type="match status" value="1"/>
</dbReference>
<gene>
    <name evidence="5" type="ORF">V6242_09830</name>
</gene>
<reference evidence="5 6" key="1">
    <citation type="submission" date="2024-02" db="EMBL/GenBank/DDBJ databases">
        <title>Bacteria isolated from the canopy kelp, Nereocystis luetkeana.</title>
        <authorList>
            <person name="Pfister C.A."/>
            <person name="Younker I.T."/>
            <person name="Light S.H."/>
        </authorList>
    </citation>
    <scope>NUCLEOTIDE SEQUENCE [LARGE SCALE GENOMIC DNA]</scope>
    <source>
        <strain evidence="5 6">TI.4.07</strain>
    </source>
</reference>